<dbReference type="InterPro" id="IPR013762">
    <property type="entry name" value="Integrase-like_cat_sf"/>
</dbReference>
<name>A0A444JMK1_9GAMM</name>
<evidence type="ECO:0000256" key="1">
    <source>
        <dbReference type="ARBA" id="ARBA00023172"/>
    </source>
</evidence>
<keyword evidence="2" id="KW-0175">Coiled coil</keyword>
<sequence length="1494" mass="174783">MRRKLYLTYEEASLAAQHLKIEISTEYRKRYREDPHLPARPEQVYSEQWEGFEVFLGKNKRIFYTTLKEASIAAIALGIKTGAEYKERYCEDPKLPADPRSLYKKQWPGFDEFLHKEKSFYSTYEEARLAVQSLVIKTQSEYKKRYHEDPHLPSTPSKIYTQEWQGFKEFLGNISQFYLTYQEASEAARALKIKTYKEYTRRYSEDPRLPATPNKIYAIQWHNFENFLRTEEKFYPTYQDASKAARTMGIKNQKEYRLRYKEEPKLPFAPEKVYKEEWHTFSHFLNTNKKFYENYNGAREAVLTLGIKTAKEYVIRYKEDSRLPFSPKIKYSQDWQGFRKFLGSRGGFYLTYQEASNAAQSLGIKTTKEYTIRYKEDSRLPSCPNKEYKSQWTGYAEFLGKKKKVFYSTYQKASTAAQSLGIKTYNEYLKRYHEDPKLPCSPKSHYPNEWQGFSKFLAKNMIFYQSYIEASNAAQSLDIRTKEEYLKLYKKDPKLPATPNKFYLSQWKGYRIFLGLNYDFYQSYEEASEAAIKLCIISVKDYKQNYIKDLRLHSDPAAYYSKDWSNWCDFLLPKHVNNLVSFKQACQVLGVKNSQQYKKARNVIRKLPSKPEKTIEGWISWYDALDIPKPYQYDILRQIVIKHNCVNMADYKEMRVQLVDPRIPSSPEEYYKGKGWTNTFDFFGKPRPYQIKYFTDEWRLWAEKIEEFLKSARGGDTKAKDLCEFVREYIEPNGFEKSPLEYLTRGKTNIQPMLDLFDKVPITRKKKWLYSINEFLDWVVYNYLLLEDVDTGEITPIKGANNPFSHISFNGERVIQVANETNKLALPYQFVKSGRDWIYPDDSITNKQSYSDLTHLHVFPADWVAIEDISLIDESDPDCVVKVDGDKTYLWFPVYWTYTYALMQLPARGMQIVYCDSGEADSDIADFKNNKVIWKKNKSKLAGLTKHQGMVSKTGKDDFGVHYTSNKTHFDGKGYFVPFMPIELAYWLIKLIKLRKWQQKYNPIEASTHWLDCKRTNLNELQRKQKGINSFLFRDFQEDEPGNFGGRLTQRLAAALFFSAKDEVTTAIFKGQTYADCIASLKLDKTIPLYHFKSLYTPHSMRVSLINAYAYEFGIPLEVIMKLVGHSSIMMQIYYIKSDKTGANIRERIEKGEKEALSNAVKTFKSYVEQQRIEECKSQLVASSPEFLNSLDNSRPASNYLFKDFGICPVGGAFCSEGGKPVATKANIFYPVPAGYLGEQNCIQCRFFITGPAFMVGLAALFNEVSLAVNTQSFRYSKLEAELNQTAQEIEVISHKLYERKTADNRLERDRKDLISQRQKLNSEIETRAKKLDLYMSDMNAVHRHIHNCQQVLDQQLDSNESSKLQLIVPRQFEIDVELDEVSSFHQLSEVCENAELYHSCSDELSVTRRSQALDQMMVRNSMPPRMFLLSEEEQLAVGNQLTQLMLSRLESWESVDRLMDGRLSMMDLSEDTKFTANTIQELFERSQPLKRIK</sequence>
<dbReference type="Pfam" id="PF13009">
    <property type="entry name" value="Integrase_2"/>
    <property type="match status" value="1"/>
</dbReference>
<feature type="coiled-coil region" evidence="2">
    <location>
        <begin position="1276"/>
        <end position="1324"/>
    </location>
</feature>
<keyword evidence="4" id="KW-1185">Reference proteome</keyword>
<dbReference type="SUPFAM" id="SSF56349">
    <property type="entry name" value="DNA breaking-rejoining enzymes"/>
    <property type="match status" value="1"/>
</dbReference>
<dbReference type="InterPro" id="IPR028229">
    <property type="entry name" value="Integrase_rpt"/>
</dbReference>
<dbReference type="RefSeq" id="WP_128785063.1">
    <property type="nucleotide sequence ID" value="NZ_RJLM01000007.1"/>
</dbReference>
<comment type="caution">
    <text evidence="3">The sequence shown here is derived from an EMBL/GenBank/DDBJ whole genome shotgun (WGS) entry which is preliminary data.</text>
</comment>
<dbReference type="OrthoDB" id="2077978at2"/>
<proteinExistence type="predicted"/>
<dbReference type="Proteomes" id="UP000287563">
    <property type="component" value="Unassembled WGS sequence"/>
</dbReference>
<protein>
    <submittedName>
        <fullName evidence="3">Integrase</fullName>
    </submittedName>
</protein>
<accession>A0A444JMK1</accession>
<evidence type="ECO:0000256" key="2">
    <source>
        <dbReference type="SAM" id="Coils"/>
    </source>
</evidence>
<dbReference type="InterPro" id="IPR011010">
    <property type="entry name" value="DNA_brk_join_enz"/>
</dbReference>
<dbReference type="Gene3D" id="1.10.443.10">
    <property type="entry name" value="Intergrase catalytic core"/>
    <property type="match status" value="1"/>
</dbReference>
<organism evidence="3 4">
    <name type="scientific">Photobacterium chitinilyticum</name>
    <dbReference type="NCBI Taxonomy" id="2485123"/>
    <lineage>
        <taxon>Bacteria</taxon>
        <taxon>Pseudomonadati</taxon>
        <taxon>Pseudomonadota</taxon>
        <taxon>Gammaproteobacteria</taxon>
        <taxon>Vibrionales</taxon>
        <taxon>Vibrionaceae</taxon>
        <taxon>Photobacterium</taxon>
    </lineage>
</organism>
<dbReference type="EMBL" id="RJLM01000007">
    <property type="protein sequence ID" value="RWX54336.1"/>
    <property type="molecule type" value="Genomic_DNA"/>
</dbReference>
<dbReference type="GO" id="GO:0006310">
    <property type="term" value="P:DNA recombination"/>
    <property type="evidence" value="ECO:0007669"/>
    <property type="project" value="UniProtKB-KW"/>
</dbReference>
<reference evidence="3 4" key="1">
    <citation type="submission" date="2018-11" db="EMBL/GenBank/DDBJ databases">
        <title>Photobacterium sp. BEI247 sp. nov., a marine bacterium isolated from Yongle Blue Hole in the South China Sea.</title>
        <authorList>
            <person name="Wang X."/>
        </authorList>
    </citation>
    <scope>NUCLEOTIDE SEQUENCE [LARGE SCALE GENOMIC DNA]</scope>
    <source>
        <strain evidence="4">BEI247</strain>
    </source>
</reference>
<gene>
    <name evidence="3" type="ORF">EDI28_17045</name>
</gene>
<dbReference type="GO" id="GO:0015074">
    <property type="term" value="P:DNA integration"/>
    <property type="evidence" value="ECO:0007669"/>
    <property type="project" value="InterPro"/>
</dbReference>
<keyword evidence="1" id="KW-0233">DNA recombination</keyword>
<dbReference type="InterPro" id="IPR024965">
    <property type="entry name" value="Putative_integrase"/>
</dbReference>
<evidence type="ECO:0000313" key="3">
    <source>
        <dbReference type="EMBL" id="RWX54336.1"/>
    </source>
</evidence>
<dbReference type="GO" id="GO:0003677">
    <property type="term" value="F:DNA binding"/>
    <property type="evidence" value="ECO:0007669"/>
    <property type="project" value="InterPro"/>
</dbReference>
<evidence type="ECO:0000313" key="4">
    <source>
        <dbReference type="Proteomes" id="UP000287563"/>
    </source>
</evidence>
<dbReference type="Pfam" id="PF14882">
    <property type="entry name" value="INT_rpt"/>
    <property type="match status" value="9"/>
</dbReference>